<dbReference type="PRINTS" id="PR01043">
    <property type="entry name" value="TRNASYNTHGLY"/>
</dbReference>
<dbReference type="InterPro" id="IPR004154">
    <property type="entry name" value="Anticodon-bd"/>
</dbReference>
<dbReference type="GO" id="GO:0005829">
    <property type="term" value="C:cytosol"/>
    <property type="evidence" value="ECO:0007669"/>
    <property type="project" value="UniProtKB-ARBA"/>
</dbReference>
<evidence type="ECO:0000256" key="2">
    <source>
        <dbReference type="ARBA" id="ARBA00022490"/>
    </source>
</evidence>
<dbReference type="PROSITE" id="PS50862">
    <property type="entry name" value="AA_TRNA_LIGASE_II"/>
    <property type="match status" value="1"/>
</dbReference>
<evidence type="ECO:0000256" key="1">
    <source>
        <dbReference type="ARBA" id="ARBA00008226"/>
    </source>
</evidence>
<feature type="binding site" evidence="8">
    <location>
        <position position="180"/>
    </location>
    <ligand>
        <name>substrate</name>
    </ligand>
</feature>
<dbReference type="GO" id="GO:0004820">
    <property type="term" value="F:glycine-tRNA ligase activity"/>
    <property type="evidence" value="ECO:0007669"/>
    <property type="project" value="UniProtKB-UniRule"/>
</dbReference>
<dbReference type="InterPro" id="IPR002314">
    <property type="entry name" value="aa-tRNA-synt_IIb"/>
</dbReference>
<reference evidence="10 11" key="1">
    <citation type="submission" date="2019-07" db="EMBL/GenBank/DDBJ databases">
        <title>Whole genome shotgun sequence of Pseudonocardia sulfidoxydans NBRC 16205.</title>
        <authorList>
            <person name="Hosoyama A."/>
            <person name="Uohara A."/>
            <person name="Ohji S."/>
            <person name="Ichikawa N."/>
        </authorList>
    </citation>
    <scope>NUCLEOTIDE SEQUENCE [LARGE SCALE GENOMIC DNA]</scope>
    <source>
        <strain evidence="10 11">NBRC 16205</strain>
    </source>
</reference>
<keyword evidence="3 8" id="KW-0436">Ligase</keyword>
<dbReference type="InterPro" id="IPR033731">
    <property type="entry name" value="GlyRS-like_core"/>
</dbReference>
<dbReference type="SUPFAM" id="SSF52954">
    <property type="entry name" value="Class II aaRS ABD-related"/>
    <property type="match status" value="1"/>
</dbReference>
<dbReference type="InterPro" id="IPR036621">
    <property type="entry name" value="Anticodon-bd_dom_sf"/>
</dbReference>
<evidence type="ECO:0000256" key="5">
    <source>
        <dbReference type="ARBA" id="ARBA00022840"/>
    </source>
</evidence>
<dbReference type="Gene3D" id="3.40.50.800">
    <property type="entry name" value="Anticodon-binding domain"/>
    <property type="match status" value="1"/>
</dbReference>
<accession>A0A511DIJ0</accession>
<dbReference type="HAMAP" id="MF_00253_B">
    <property type="entry name" value="Gly_tRNA_synth_B"/>
    <property type="match status" value="1"/>
</dbReference>
<sequence>MASYSGLFLEISAVASKPTSAKIETIVALAKRRGFVFASGEIYGGTRSAWDYGPLGVELKENIKRQWWRSMVTGREDVVGLDSSVILPRQVWVASGHVGVFNDPLVECLSCHKRFRADQLAEEYVERTGKNATEDDLSDVPCPNCGTRGQYTPPQDFNMMLETHLGPVKTEEGLAYLRPETAQGIFVNFLNVQTTSRKKPPFGIGQMGKSFRNEITPGNFIFRTREFEQMEMEYFVEPGTDEELHQYWIDERTRWYTDLGIDAENLRHYEHPKEKLSHYSKRTVDIEYRFQFSGQEWGELEGIANRTDFDLTTHSNHSGVDLSFYDQASGTRYRPYVIEPAAGVGRSMMAFLIEAYNEDDAPNAKGGVDKRVVLRLDRRLAPVKAAVLPLSRNADLSPKARDLAATLRRSWNVEFDDAGAIGRRYRRQDEIGTPFCITVDFDTLTDQAVTIRERDSMSQDRVALDQVEAYLAARLLGC</sequence>
<dbReference type="GO" id="GO:0070062">
    <property type="term" value="C:extracellular exosome"/>
    <property type="evidence" value="ECO:0007669"/>
    <property type="project" value="UniProtKB-ARBA"/>
</dbReference>
<evidence type="ECO:0000256" key="3">
    <source>
        <dbReference type="ARBA" id="ARBA00022598"/>
    </source>
</evidence>
<proteinExistence type="inferred from homology"/>
<organism evidence="10 11">
    <name type="scientific">Pseudonocardia sulfidoxydans NBRC 16205</name>
    <dbReference type="NCBI Taxonomy" id="1223511"/>
    <lineage>
        <taxon>Bacteria</taxon>
        <taxon>Bacillati</taxon>
        <taxon>Actinomycetota</taxon>
        <taxon>Actinomycetes</taxon>
        <taxon>Pseudonocardiales</taxon>
        <taxon>Pseudonocardiaceae</taxon>
        <taxon>Pseudonocardia</taxon>
    </lineage>
</organism>
<gene>
    <name evidence="10" type="primary">glyS</name>
    <name evidence="8" type="synonym">glyQS</name>
    <name evidence="10" type="ORF">PSU4_35860</name>
</gene>
<feature type="binding site" evidence="8">
    <location>
        <begin position="343"/>
        <end position="346"/>
    </location>
    <ligand>
        <name>ATP</name>
        <dbReference type="ChEBI" id="CHEBI:30616"/>
    </ligand>
</feature>
<dbReference type="InterPro" id="IPR045864">
    <property type="entry name" value="aa-tRNA-synth_II/BPL/LPL"/>
</dbReference>
<evidence type="ECO:0000313" key="11">
    <source>
        <dbReference type="Proteomes" id="UP000321685"/>
    </source>
</evidence>
<dbReference type="SUPFAM" id="SSF55681">
    <property type="entry name" value="Class II aaRS and biotin synthetases"/>
    <property type="match status" value="1"/>
</dbReference>
<dbReference type="EMBL" id="BJVJ01000037">
    <property type="protein sequence ID" value="GEL24632.1"/>
    <property type="molecule type" value="Genomic_DNA"/>
</dbReference>
<dbReference type="Proteomes" id="UP000321685">
    <property type="component" value="Unassembled WGS sequence"/>
</dbReference>
<dbReference type="CDD" id="cd00858">
    <property type="entry name" value="GlyRS_anticodon"/>
    <property type="match status" value="1"/>
</dbReference>
<dbReference type="PANTHER" id="PTHR10745:SF8">
    <property type="entry name" value="DNA POLYMERASE SUBUNIT GAMMA-2, MITOCHONDRIAL"/>
    <property type="match status" value="1"/>
</dbReference>
<feature type="binding site" evidence="8">
    <location>
        <begin position="339"/>
        <end position="343"/>
    </location>
    <ligand>
        <name>substrate</name>
    </ligand>
</feature>
<comment type="subunit">
    <text evidence="8">Homodimer.</text>
</comment>
<feature type="domain" description="Aminoacyl-transfer RNA synthetases class-II family profile" evidence="9">
    <location>
        <begin position="24"/>
        <end position="382"/>
    </location>
</feature>
<dbReference type="FunFam" id="3.40.50.800:FF:000002">
    <property type="entry name" value="Glycine--tRNA ligase"/>
    <property type="match status" value="1"/>
</dbReference>
<keyword evidence="2 8" id="KW-0963">Cytoplasm</keyword>
<feature type="binding site" evidence="8">
    <location>
        <begin position="227"/>
        <end position="231"/>
    </location>
    <ligand>
        <name>substrate</name>
    </ligand>
</feature>
<feature type="binding site" evidence="8">
    <location>
        <begin position="299"/>
        <end position="300"/>
    </location>
    <ligand>
        <name>ATP</name>
        <dbReference type="ChEBI" id="CHEBI:30616"/>
    </ligand>
</feature>
<evidence type="ECO:0000259" key="9">
    <source>
        <dbReference type="PROSITE" id="PS50862"/>
    </source>
</evidence>
<evidence type="ECO:0000256" key="6">
    <source>
        <dbReference type="ARBA" id="ARBA00022917"/>
    </source>
</evidence>
<dbReference type="PANTHER" id="PTHR10745">
    <property type="entry name" value="GLYCYL-TRNA SYNTHETASE/DNA POLYMERASE SUBUNIT GAMMA-2"/>
    <property type="match status" value="1"/>
</dbReference>
<dbReference type="InterPro" id="IPR002315">
    <property type="entry name" value="tRNA-synt_gly"/>
</dbReference>
<name>A0A511DIJ0_9PSEU</name>
<evidence type="ECO:0000313" key="10">
    <source>
        <dbReference type="EMBL" id="GEL24632.1"/>
    </source>
</evidence>
<dbReference type="InterPro" id="IPR006195">
    <property type="entry name" value="aa-tRNA-synth_II"/>
</dbReference>
<dbReference type="AlphaFoldDB" id="A0A511DIJ0"/>
<dbReference type="InterPro" id="IPR022961">
    <property type="entry name" value="Gly_tRNA_ligase_bac"/>
</dbReference>
<dbReference type="NCBIfam" id="NF003211">
    <property type="entry name" value="PRK04173.1"/>
    <property type="match status" value="1"/>
</dbReference>
<dbReference type="GO" id="GO:0046983">
    <property type="term" value="F:protein dimerization activity"/>
    <property type="evidence" value="ECO:0007669"/>
    <property type="project" value="UniProtKB-ARBA"/>
</dbReference>
<dbReference type="Pfam" id="PF03129">
    <property type="entry name" value="HGTP_anticodon"/>
    <property type="match status" value="1"/>
</dbReference>
<keyword evidence="11" id="KW-1185">Reference proteome</keyword>
<evidence type="ECO:0000256" key="8">
    <source>
        <dbReference type="HAMAP-Rule" id="MF_00253"/>
    </source>
</evidence>
<dbReference type="GO" id="GO:0005524">
    <property type="term" value="F:ATP binding"/>
    <property type="evidence" value="ECO:0007669"/>
    <property type="project" value="UniProtKB-UniRule"/>
</dbReference>
<protein>
    <recommendedName>
        <fullName evidence="8">Glycine--tRNA ligase</fullName>
        <ecNumber evidence="8">6.1.1.14</ecNumber>
    </recommendedName>
    <alternativeName>
        <fullName evidence="8">Glycyl-tRNA synthetase</fullName>
        <shortName evidence="8">GlyRS</shortName>
    </alternativeName>
</protein>
<dbReference type="GO" id="GO:0004081">
    <property type="term" value="F:bis(5'-nucleosyl)-tetraphosphatase (asymmetrical) activity"/>
    <property type="evidence" value="ECO:0007669"/>
    <property type="project" value="UniProtKB-ARBA"/>
</dbReference>
<dbReference type="CDD" id="cd00774">
    <property type="entry name" value="GlyRS-like_core"/>
    <property type="match status" value="1"/>
</dbReference>
<comment type="catalytic activity">
    <reaction evidence="8">
        <text>tRNA(Gly) + glycine + ATP = glycyl-tRNA(Gly) + AMP + diphosphate</text>
        <dbReference type="Rhea" id="RHEA:16013"/>
        <dbReference type="Rhea" id="RHEA-COMP:9664"/>
        <dbReference type="Rhea" id="RHEA-COMP:9683"/>
        <dbReference type="ChEBI" id="CHEBI:30616"/>
        <dbReference type="ChEBI" id="CHEBI:33019"/>
        <dbReference type="ChEBI" id="CHEBI:57305"/>
        <dbReference type="ChEBI" id="CHEBI:78442"/>
        <dbReference type="ChEBI" id="CHEBI:78522"/>
        <dbReference type="ChEBI" id="CHEBI:456215"/>
        <dbReference type="EC" id="6.1.1.14"/>
    </reaction>
</comment>
<dbReference type="GO" id="GO:0006426">
    <property type="term" value="P:glycyl-tRNA aminoacylation"/>
    <property type="evidence" value="ECO:0007669"/>
    <property type="project" value="UniProtKB-UniRule"/>
</dbReference>
<comment type="subcellular location">
    <subcellularLocation>
        <location evidence="8">Cytoplasm</location>
    </subcellularLocation>
</comment>
<dbReference type="GO" id="GO:0015966">
    <property type="term" value="P:diadenosine tetraphosphate biosynthetic process"/>
    <property type="evidence" value="ECO:0007669"/>
    <property type="project" value="UniProtKB-ARBA"/>
</dbReference>
<feature type="binding site" evidence="8">
    <location>
        <begin position="222"/>
        <end position="227"/>
    </location>
    <ligand>
        <name>ATP</name>
        <dbReference type="ChEBI" id="CHEBI:30616"/>
    </ligand>
</feature>
<keyword evidence="4 8" id="KW-0547">Nucleotide-binding</keyword>
<dbReference type="NCBIfam" id="TIGR00389">
    <property type="entry name" value="glyS_dimeric"/>
    <property type="match status" value="1"/>
</dbReference>
<feature type="binding site" evidence="8">
    <location>
        <begin position="212"/>
        <end position="214"/>
    </location>
    <ligand>
        <name>ATP</name>
        <dbReference type="ChEBI" id="CHEBI:30616"/>
    </ligand>
</feature>
<dbReference type="Gene3D" id="3.30.930.10">
    <property type="entry name" value="Bira Bifunctional Protein, Domain 2"/>
    <property type="match status" value="1"/>
</dbReference>
<dbReference type="GO" id="GO:1990742">
    <property type="term" value="C:microvesicle"/>
    <property type="evidence" value="ECO:0007669"/>
    <property type="project" value="UniProtKB-ARBA"/>
</dbReference>
<evidence type="ECO:0000256" key="4">
    <source>
        <dbReference type="ARBA" id="ARBA00022741"/>
    </source>
</evidence>
<dbReference type="EC" id="6.1.1.14" evidence="8"/>
<comment type="similarity">
    <text evidence="1 8">Belongs to the class-II aminoacyl-tRNA synthetase family.</text>
</comment>
<comment type="function">
    <text evidence="8">Catalyzes the attachment of glycine to tRNA(Gly).</text>
</comment>
<evidence type="ECO:0000256" key="7">
    <source>
        <dbReference type="ARBA" id="ARBA00023146"/>
    </source>
</evidence>
<dbReference type="Pfam" id="PF00587">
    <property type="entry name" value="tRNA-synt_2b"/>
    <property type="match status" value="1"/>
</dbReference>
<keyword evidence="6 8" id="KW-0648">Protein biosynthesis</keyword>
<keyword evidence="7 8" id="KW-0030">Aminoacyl-tRNA synthetase</keyword>
<dbReference type="InterPro" id="IPR027031">
    <property type="entry name" value="Gly-tRNA_synthase/POLG2"/>
</dbReference>
<keyword evidence="5 8" id="KW-0067">ATP-binding</keyword>
<comment type="caution">
    <text evidence="10">The sequence shown here is derived from an EMBL/GenBank/DDBJ whole genome shotgun (WGS) entry which is preliminary data.</text>
</comment>
<feature type="binding site" evidence="8">
    <location>
        <position position="116"/>
    </location>
    <ligand>
        <name>substrate</name>
    </ligand>
</feature>